<evidence type="ECO:0000313" key="2">
    <source>
        <dbReference type="EMBL" id="KJE20393.1"/>
    </source>
</evidence>
<reference evidence="2 3" key="2">
    <citation type="journal article" date="2016" name="Genome Announc.">
        <title>Permanent Draft Genome Sequences for Two Variants of Frankia sp. Strain CpI1, the First Frankia Strain Isolated from Root Nodules of Comptonia peregrina.</title>
        <authorList>
            <person name="Oshone R."/>
            <person name="Hurst S.G.IV."/>
            <person name="Abebe-Akele F."/>
            <person name="Simpson S."/>
            <person name="Morris K."/>
            <person name="Thomas W.K."/>
            <person name="Tisa L.S."/>
        </authorList>
    </citation>
    <scope>NUCLEOTIDE SEQUENCE [LARGE SCALE GENOMIC DNA]</scope>
    <source>
        <strain evidence="3">CpI1-S</strain>
    </source>
</reference>
<dbReference type="RefSeq" id="WP_044887776.1">
    <property type="nucleotide sequence ID" value="NZ_JYFN01000061.1"/>
</dbReference>
<proteinExistence type="predicted"/>
<feature type="region of interest" description="Disordered" evidence="1">
    <location>
        <begin position="287"/>
        <end position="332"/>
    </location>
</feature>
<feature type="compositionally biased region" description="Low complexity" evidence="1">
    <location>
        <begin position="474"/>
        <end position="488"/>
    </location>
</feature>
<evidence type="ECO:0000313" key="3">
    <source>
        <dbReference type="Proteomes" id="UP000032545"/>
    </source>
</evidence>
<feature type="compositionally biased region" description="Low complexity" evidence="1">
    <location>
        <begin position="386"/>
        <end position="401"/>
    </location>
</feature>
<sequence length="488" mass="49706">MSASETLTDFASALAAVTGVRVDLRGAASPADGWITFGSPGWWTYAPFGSPLFTVGLNLQALADWGSAVSSLDDVADELSAGTLGLMDVRRLRDAEQTVRLHTDHLSAANGDTRNAALLFGDGDALTSGSAAQEISTVVGGLASGLSGYYDKLSGPPPIASALHDVGEALAAFGRGMAGAYWESALHNSAADGINGIAANMQKYLFGQPVTTQTVAQVLAGYSSSAVGGLPSGMADFSGDLAQAAVWSAASAAVTNRILGELDTLDARAKDLAGTLSDAYQTATERLDGVSGKRAQKRFRRSEKPQAGKPIEGTVNRLSDPLTRGRDSLSTMVQPSRTRMLGQVESMRSPGALAGIVNGGPDGTLQVSKGQPLPGPGDSQGQNIEASGTPTPAGTTTPVSGEMRVRTEALDPMDPKTQVPGERMEGVEPLTPQGQQPVGALSGIVNGGPDGTLQVSQGQPLPGPGDSQGQNIEASGTPTPAGTTTSPV</sequence>
<gene>
    <name evidence="2" type="ORF">FF36_05292</name>
</gene>
<dbReference type="OrthoDB" id="3689514at2"/>
<feature type="region of interest" description="Disordered" evidence="1">
    <location>
        <begin position="359"/>
        <end position="488"/>
    </location>
</feature>
<dbReference type="PATRIC" id="fig|1502723.3.peg.5703"/>
<dbReference type="AlphaFoldDB" id="A0A0D8B7Y6"/>
<dbReference type="Proteomes" id="UP000032545">
    <property type="component" value="Unassembled WGS sequence"/>
</dbReference>
<organism evidence="2 3">
    <name type="scientific">Frankia torreyi</name>
    <dbReference type="NCBI Taxonomy" id="1856"/>
    <lineage>
        <taxon>Bacteria</taxon>
        <taxon>Bacillati</taxon>
        <taxon>Actinomycetota</taxon>
        <taxon>Actinomycetes</taxon>
        <taxon>Frankiales</taxon>
        <taxon>Frankiaceae</taxon>
        <taxon>Frankia</taxon>
    </lineage>
</organism>
<comment type="caution">
    <text evidence="2">The sequence shown here is derived from an EMBL/GenBank/DDBJ whole genome shotgun (WGS) entry which is preliminary data.</text>
</comment>
<accession>A0A0D8B7Y6</accession>
<dbReference type="EMBL" id="JYFN01000061">
    <property type="protein sequence ID" value="KJE20393.1"/>
    <property type="molecule type" value="Genomic_DNA"/>
</dbReference>
<keyword evidence="3" id="KW-1185">Reference proteome</keyword>
<protein>
    <submittedName>
        <fullName evidence="2">Uncharacterized protein</fullName>
    </submittedName>
</protein>
<name>A0A0D8B7Y6_9ACTN</name>
<evidence type="ECO:0000256" key="1">
    <source>
        <dbReference type="SAM" id="MobiDB-lite"/>
    </source>
</evidence>
<reference evidence="3" key="1">
    <citation type="submission" date="2015-02" db="EMBL/GenBank/DDBJ databases">
        <title>Draft Genome of Frankia sp. CpI1-S.</title>
        <authorList>
            <person name="Oshone R.T."/>
            <person name="Ngom M."/>
            <person name="Ghodhbane-Gtari F."/>
            <person name="Gtari M."/>
            <person name="Morris K."/>
            <person name="Thomas K."/>
            <person name="Sen A."/>
            <person name="Tisa L.S."/>
        </authorList>
    </citation>
    <scope>NUCLEOTIDE SEQUENCE [LARGE SCALE GENOMIC DNA]</scope>
    <source>
        <strain evidence="3">CpI1-S</strain>
    </source>
</reference>